<keyword evidence="14" id="KW-0505">Motor protein</keyword>
<dbReference type="InterPro" id="IPR024317">
    <property type="entry name" value="Dynein_heavy_chain_D4_dom"/>
</dbReference>
<feature type="domain" description="AAA+ ATPase" evidence="19">
    <location>
        <begin position="2749"/>
        <end position="2911"/>
    </location>
</feature>
<dbReference type="InterPro" id="IPR041466">
    <property type="entry name" value="Dynein_AAA5_ext"/>
</dbReference>
<dbReference type="Gene3D" id="1.10.287.2620">
    <property type="match status" value="1"/>
</dbReference>
<evidence type="ECO:0000256" key="12">
    <source>
        <dbReference type="ARBA" id="ARBA00023054"/>
    </source>
</evidence>
<dbReference type="InterPro" id="IPR013602">
    <property type="entry name" value="Dynein_heavy_linker"/>
</dbReference>
<evidence type="ECO:0000256" key="15">
    <source>
        <dbReference type="ARBA" id="ARBA00023212"/>
    </source>
</evidence>
<dbReference type="STRING" id="1230383.A0A1M8A241"/>
<keyword evidence="13" id="KW-0969">Cilium</keyword>
<dbReference type="InterPro" id="IPR027417">
    <property type="entry name" value="P-loop_NTPase"/>
</dbReference>
<dbReference type="InterPro" id="IPR042228">
    <property type="entry name" value="Dynein_linker_3"/>
</dbReference>
<dbReference type="GO" id="GO:1902850">
    <property type="term" value="P:microtubule cytoskeleton organization involved in mitosis"/>
    <property type="evidence" value="ECO:0007669"/>
    <property type="project" value="UniProtKB-ARBA"/>
</dbReference>
<dbReference type="Gene3D" id="3.20.180.20">
    <property type="entry name" value="Dynein heavy chain, N-terminal domain 2"/>
    <property type="match status" value="1"/>
</dbReference>
<dbReference type="InterPro" id="IPR013594">
    <property type="entry name" value="Dynein_heavy_tail"/>
</dbReference>
<feature type="domain" description="AAA+ ATPase" evidence="19">
    <location>
        <begin position="1789"/>
        <end position="1918"/>
    </location>
</feature>
<accession>A0A1M8A241</accession>
<dbReference type="CDD" id="cd00009">
    <property type="entry name" value="AAA"/>
    <property type="match status" value="1"/>
</dbReference>
<dbReference type="OMA" id="CAWLRGL"/>
<feature type="domain" description="AAA+ ATPase" evidence="19">
    <location>
        <begin position="2410"/>
        <end position="2558"/>
    </location>
</feature>
<dbReference type="GO" id="GO:0030473">
    <property type="term" value="P:nuclear migration along microtubule"/>
    <property type="evidence" value="ECO:0007669"/>
    <property type="project" value="UniProtKB-ARBA"/>
</dbReference>
<evidence type="ECO:0000256" key="16">
    <source>
        <dbReference type="ARBA" id="ARBA00023273"/>
    </source>
</evidence>
<dbReference type="Pfam" id="PF12774">
    <property type="entry name" value="AAA_6"/>
    <property type="match status" value="1"/>
</dbReference>
<reference evidence="21" key="1">
    <citation type="journal article" date="2017" name="Nucleic Acids Res.">
        <title>Proteogenomics produces comprehensive and highly accurate protein-coding gene annotation in a complete genome assembly of Malassezia sympodialis.</title>
        <authorList>
            <person name="Zhu Y."/>
            <person name="Engstroem P.G."/>
            <person name="Tellgren-Roth C."/>
            <person name="Baudo C.D."/>
            <person name="Kennell J.C."/>
            <person name="Sun S."/>
            <person name="Billmyre R.B."/>
            <person name="Schroeder M.S."/>
            <person name="Andersson A."/>
            <person name="Holm T."/>
            <person name="Sigurgeirsson B."/>
            <person name="Wu G."/>
            <person name="Sankaranarayanan S.R."/>
            <person name="Siddharthan R."/>
            <person name="Sanyal K."/>
            <person name="Lundeberg J."/>
            <person name="Nystedt B."/>
            <person name="Boekhout T."/>
            <person name="Dawson T.L. Jr."/>
            <person name="Heitman J."/>
            <person name="Scheynius A."/>
            <person name="Lehtioe J."/>
        </authorList>
    </citation>
    <scope>NUCLEOTIDE SEQUENCE [LARGE SCALE GENOMIC DNA]</scope>
    <source>
        <strain evidence="21">ATCC 42132</strain>
    </source>
</reference>
<dbReference type="InterPro" id="IPR026983">
    <property type="entry name" value="DHC"/>
</dbReference>
<dbReference type="FunFam" id="3.40.50.300:FF:000996">
    <property type="entry name" value="Cytoplasmic dynein heavy chain"/>
    <property type="match status" value="1"/>
</dbReference>
<dbReference type="InterPro" id="IPR043157">
    <property type="entry name" value="Dynein_AAA1S"/>
</dbReference>
<dbReference type="Gene3D" id="1.20.920.30">
    <property type="match status" value="1"/>
</dbReference>
<dbReference type="PANTHER" id="PTHR46532">
    <property type="entry name" value="MALE FERTILITY FACTOR KL5"/>
    <property type="match status" value="1"/>
</dbReference>
<evidence type="ECO:0000256" key="5">
    <source>
        <dbReference type="ARBA" id="ARBA00022197"/>
    </source>
</evidence>
<organism evidence="20 21">
    <name type="scientific">Malassezia sympodialis (strain ATCC 42132)</name>
    <name type="common">Atopic eczema-associated yeast</name>
    <dbReference type="NCBI Taxonomy" id="1230383"/>
    <lineage>
        <taxon>Eukaryota</taxon>
        <taxon>Fungi</taxon>
        <taxon>Dikarya</taxon>
        <taxon>Basidiomycota</taxon>
        <taxon>Ustilaginomycotina</taxon>
        <taxon>Malasseziomycetes</taxon>
        <taxon>Malasseziales</taxon>
        <taxon>Malasseziaceae</taxon>
        <taxon>Malassezia</taxon>
    </lineage>
</organism>
<dbReference type="VEuPathDB" id="FungiDB:MSYG_0602"/>
<evidence type="ECO:0000256" key="2">
    <source>
        <dbReference type="ARBA" id="ARBA00004245"/>
    </source>
</evidence>
<evidence type="ECO:0000256" key="10">
    <source>
        <dbReference type="ARBA" id="ARBA00022840"/>
    </source>
</evidence>
<keyword evidence="15" id="KW-0206">Cytoskeleton</keyword>
<evidence type="ECO:0000313" key="20">
    <source>
        <dbReference type="EMBL" id="SHO76264.1"/>
    </source>
</evidence>
<keyword evidence="9" id="KW-0547">Nucleotide-binding</keyword>
<dbReference type="GO" id="GO:0005868">
    <property type="term" value="C:cytoplasmic dynein complex"/>
    <property type="evidence" value="ECO:0007669"/>
    <property type="project" value="UniProtKB-ARBA"/>
</dbReference>
<evidence type="ECO:0000256" key="8">
    <source>
        <dbReference type="ARBA" id="ARBA00022737"/>
    </source>
</evidence>
<evidence type="ECO:0000313" key="21">
    <source>
        <dbReference type="Proteomes" id="UP000186303"/>
    </source>
</evidence>
<dbReference type="Pfam" id="PF12775">
    <property type="entry name" value="AAA_7"/>
    <property type="match status" value="1"/>
</dbReference>
<evidence type="ECO:0000256" key="18">
    <source>
        <dbReference type="SAM" id="Coils"/>
    </source>
</evidence>
<evidence type="ECO:0000256" key="14">
    <source>
        <dbReference type="ARBA" id="ARBA00023175"/>
    </source>
</evidence>
<keyword evidence="10" id="KW-0067">ATP-binding</keyword>
<keyword evidence="6" id="KW-0963">Cytoplasm</keyword>
<comment type="similarity">
    <text evidence="3">Belongs to the dynein heavy chain family.</text>
</comment>
<dbReference type="Pfam" id="PF08385">
    <property type="entry name" value="DHC_N1"/>
    <property type="match status" value="1"/>
</dbReference>
<dbReference type="GO" id="GO:0000070">
    <property type="term" value="P:mitotic sister chromatid segregation"/>
    <property type="evidence" value="ECO:0007669"/>
    <property type="project" value="UniProtKB-ARBA"/>
</dbReference>
<dbReference type="EMBL" id="LT671821">
    <property type="protein sequence ID" value="SHO76264.1"/>
    <property type="molecule type" value="Genomic_DNA"/>
</dbReference>
<dbReference type="Gene3D" id="1.10.8.710">
    <property type="match status" value="1"/>
</dbReference>
<dbReference type="GO" id="GO:0005816">
    <property type="term" value="C:spindle pole body"/>
    <property type="evidence" value="ECO:0007669"/>
    <property type="project" value="UniProtKB-ARBA"/>
</dbReference>
<proteinExistence type="inferred from homology"/>
<dbReference type="InterPro" id="IPR042222">
    <property type="entry name" value="Dynein_2_N"/>
</dbReference>
<dbReference type="Pfam" id="PF08393">
    <property type="entry name" value="DHC_N2"/>
    <property type="match status" value="1"/>
</dbReference>
<dbReference type="Gene3D" id="1.20.58.1120">
    <property type="match status" value="1"/>
</dbReference>
<gene>
    <name evidence="20" type="ORF">MSYG_0602</name>
</gene>
<protein>
    <recommendedName>
        <fullName evidence="5">Dynein heavy chain, cytoplasmic</fullName>
    </recommendedName>
    <alternativeName>
        <fullName evidence="17">Dynein heavy chain, cytosolic</fullName>
    </alternativeName>
</protein>
<dbReference type="Pfam" id="PF17852">
    <property type="entry name" value="Dynein_AAA_lid"/>
    <property type="match status" value="1"/>
</dbReference>
<dbReference type="Pfam" id="PF22597">
    <property type="entry name" value="DYN_lid"/>
    <property type="match status" value="1"/>
</dbReference>
<dbReference type="GO" id="GO:0005938">
    <property type="term" value="C:cell cortex"/>
    <property type="evidence" value="ECO:0007669"/>
    <property type="project" value="UniProtKB-ARBA"/>
</dbReference>
<dbReference type="Gene3D" id="3.40.50.300">
    <property type="entry name" value="P-loop containing nucleotide triphosphate hydrolases"/>
    <property type="match status" value="3"/>
</dbReference>
<dbReference type="GO" id="GO:0051959">
    <property type="term" value="F:dynein light intermediate chain binding"/>
    <property type="evidence" value="ECO:0007669"/>
    <property type="project" value="InterPro"/>
</dbReference>
<keyword evidence="12 18" id="KW-0175">Coiled coil</keyword>
<feature type="coiled-coil region" evidence="18">
    <location>
        <begin position="1132"/>
        <end position="1177"/>
    </location>
</feature>
<dbReference type="SMART" id="SM00382">
    <property type="entry name" value="AAA"/>
    <property type="match status" value="3"/>
</dbReference>
<keyword evidence="7" id="KW-0493">Microtubule</keyword>
<dbReference type="InterPro" id="IPR054354">
    <property type="entry name" value="DYNC2H1-like_lid"/>
</dbReference>
<keyword evidence="16" id="KW-0966">Cell projection</keyword>
<dbReference type="SUPFAM" id="SSF52540">
    <property type="entry name" value="P-loop containing nucleoside triphosphate hydrolases"/>
    <property type="match status" value="4"/>
</dbReference>
<name>A0A1M8A241_MALS4</name>
<dbReference type="InterPro" id="IPR035699">
    <property type="entry name" value="AAA_6"/>
</dbReference>
<evidence type="ECO:0000256" key="11">
    <source>
        <dbReference type="ARBA" id="ARBA00023017"/>
    </source>
</evidence>
<dbReference type="GO" id="GO:0005858">
    <property type="term" value="C:axonemal dynein complex"/>
    <property type="evidence" value="ECO:0007669"/>
    <property type="project" value="TreeGrafter"/>
</dbReference>
<comment type="subcellular location">
    <subcellularLocation>
        <location evidence="1">Cell projection</location>
        <location evidence="1">Cilium</location>
    </subcellularLocation>
    <subcellularLocation>
        <location evidence="2">Cytoplasm</location>
        <location evidence="2">Cytoskeleton</location>
    </subcellularLocation>
</comment>
<dbReference type="OrthoDB" id="447173at2759"/>
<keyword evidence="8" id="KW-0677">Repeat</keyword>
<evidence type="ECO:0000256" key="4">
    <source>
        <dbReference type="ARBA" id="ARBA00011655"/>
    </source>
</evidence>
<dbReference type="GO" id="GO:0000235">
    <property type="term" value="C:astral microtubule"/>
    <property type="evidence" value="ECO:0007669"/>
    <property type="project" value="UniProtKB-ARBA"/>
</dbReference>
<dbReference type="Pfam" id="PF12780">
    <property type="entry name" value="AAA_8"/>
    <property type="match status" value="1"/>
</dbReference>
<dbReference type="FunFam" id="1.10.8.710:FF:000001">
    <property type="entry name" value="Dynein axonemal heavy chain 2"/>
    <property type="match status" value="1"/>
</dbReference>
<comment type="subunit">
    <text evidence="4">Consists of at least two heavy chains and a number of intermediate and light chains.</text>
</comment>
<dbReference type="GO" id="GO:0005524">
    <property type="term" value="F:ATP binding"/>
    <property type="evidence" value="ECO:0007669"/>
    <property type="project" value="UniProtKB-KW"/>
</dbReference>
<dbReference type="Gene3D" id="1.10.472.130">
    <property type="match status" value="1"/>
</dbReference>
<dbReference type="GO" id="GO:0045505">
    <property type="term" value="F:dynein intermediate chain binding"/>
    <property type="evidence" value="ECO:0007669"/>
    <property type="project" value="InterPro"/>
</dbReference>
<sequence>MASEAGTGALCAYLETLLPVVLPVSQDTVRACLDSPAAQDATAALAHEAGVPCLFVDEVASAAGAGEAPTALALARQPTWTPVRASALALVKRQAVLDLQAPLPAQLRVVSLQGAHFARRSDDDTVLLETPYEALETVVHSVVAPWLDAYAEGRADDRDDDGKAGGPLVRRKLAELEASLRQVQQDVEIPQVVLRVHPAIEAAAHDGAAGLDAIQPPSLLEDDAFINQLHADMNGWVRAVQTVTKLDRDPAAGTALQELRFWVALEGALEALEQQLHAPSVALTLDVLKHAKRFHATVSFLADTGLKDCLEKVRGYHVLLRDLPLDALLTASTLEALRDAQDGVLVLLAKKLRVSTYPVRRALSLVDAAGRDARETLLRLLRGTALMRLDSAAFAAQTAAAEQLMDAWDELTKELVYVARDLMRKRADRLMPIKASAPYTALRTRLAYLQRLRRAHEELVDMAHVGEAASGEAAHAIRSAFDSFQHIDVLDVSEQGQAALGAAEAQYNERVAQVESRLIERLQQGLARARTARERLRILAQYNRLFVRPRVRAAVQEYQTVLLQSVRADLEALRVRFQAGYRDSDAHIAAQLRHQPDIVGAVVWLGEMERQLRVYRQRVEAALGPAWVDHVEGQRLWAESEAFLQQLDARPLVQAWTHEMGRRAVLPQGGVLRIVRLPDGAPQLRASFEAHAFALADEAHALTMLGLTIPQALASTAHDVRRMAPYALALDGALHTFDKVRADVAAHPFTAPLLARALLHVHAGVQQVAACRWERFVDGAQAEPVDALVRAVQHLAAQAAHVHELERRVEQQCAALQTCAYTPEAVRAPLQALQQSIDALPLAGLVNAPRWVRALRARVDQVLLRRLEEALGALAAQLDAPGADVPVVQVVLRAQALHLEPPLEAAQAHWFAALGACIATVCAPPRLHVSARAAEWRARAVPTHADLQARVPPAVLQAPLRRIQAALGEAAAHAAQWRELQVLWDVEPDAAVEGVDDARAWLPWLAQLRAVRAFLDAPPRRTLRLVHMDAAPAQARLAARWDAWEAAVHAQCVRRLGASARAHAASMRAGRTALEPLSAVHTSTAHVVALVTRVASLTQAVRAWAPDVDAFAAAQAALLAQRVRLPPDWLHAEQLQGELSALRELLAHKQSAMDAQREALQRRLAGETRAVAAQTDELLAAWAQARPVSGAVPIDEALRVLDAYAARHAALQADVQRLGEAREAFGLEALEQAAALPRMADELASLRGVWGALATIWAGVDELKATPWSAVQVRAVRQRLEALVRACRALPSRMRTYAAYEAVHGELQFLLQHMGLLGDLRSDAFQPRHWRALHAQLHAPRYIASQHTLGDVWALDWHAHHGVIAAAVAAAQGEYALDVYLQQVREAWSAYVLEWVDYRHECLLLKGFDALRALAAEHAGGLRAMAASAHYRVFEEEARLWEERVARIQTTFELWANVQRQWVYLHGVLGARADLAHLLPVEAARFQSISSEFLALLKKAAKAPHVLDVVHLPGVRPTLERLAELLHRLQTALGEYLEKERARFPRFYFVGDDDLLEMLGLGSDVRQVRAHLVQMWAGLAQVHVDGRRIVRIETTAGELLDLDAPIDVRDGAPVHEWLQALEAAVPRTLAARLPHVLDALPGEVTREALEAWLHSAPAQLLVLACQVAVVRRVEAAAWTRAALAPLAAWLDDMLRALAAACATEAVRARAEQLVCLLTHAASVVAALPARGRAAWAQELRHYLVGERVEVRIAHASFEYGFELQGARERLVQTPLTTAAYTTLAQALAARRGGAPFGPAGTGKTETVKALGAELGRPVLVFNCDSQFDLRAMRRLLVGLGRVGAWGCFDEFNRLDEHVLSSVSQQVQAMQQALAGGADADVRPSTGLFVTMNPAYAGRSRLPDNLVKLFRRVAMTQPDAALIGQVLLRVHGFAAAEALARKMVLLFRLCAEQLSAAPHYDFGLRALKAVLVRAGRLRRACDLDDASVMAHSVQDTVGPRLVAADVPLFAELVRDVFPGVCAAPAPDAALREALRGHDGAFVHKVEQLHQVLQVAQGVVLVGAAGTGKTSAWRALLAALERVDGRPGVAHVIEPKVLTKDALYGHLDPTTREWTDGLFTHTLRRALEARERGRRHWIVFDGDLDPEWVETLNSVLDDNRQLTLPTGERLPLPEHVRLLFEVDSVAYATRATITRCGMVWFASDAAHGRWQHVLDAVRAVPVDDDVSTAAAAAAAAAAPLQCAEAVAPFLEADGLLAAALGVAATFSHVMAPSEARSLVTLTALLRSAVRQVQAYAARHPDFPLAASDVHLYARRAFVLALVWALAGDAPAAARVALSDTVRRHVMEELPGARGESLLLHDVSAAPGAPWHAWATRVAPVEVDARALTTGDVVVPTVDTVRHEGVLHALLQDARPVVLCGPPGSGKTMVLLAALRRLPDVDVVTLNLSSQTAPDALLRTLEAHCQYEPTPGGQRLAPRAPGRRLVLFCDEINLPAPDKYGTPRVLALVRQLVTQRGFWRQRTWVALERVQVVGACNPPTDAGRTPLPARLLRHVPVVLVGYPSAAALEQIYATLARALLRRAPALRGYADALARGMVQYYEATQAHFTPAQHAHYVYSPRELTRWMRGLHRMLPDDGVSLEELVRRWAHEAQRVFQDRLVTPADRAWSEAALDDVARAVFPGVDVAHVLARPLLYSDWLSRSVERVERGALRSYAQARLRGFADEALDTELVLHDAVLDLALACDRVLQQPAGHLLLVGVAGSGRTTVARFCAWLRGLTLYSLPCAKSYDEARFDDDLRALLRRVGVRGERVCWTLDESQVAAPSRVEKLNTLLANADVAGLFEGDEYASLLSALREAAQREGLVVNADDELLAFFRAQIVAHLHVVLTMTPARRDVAARAAAASPALLNRCTLVYCW</sequence>
<dbReference type="GO" id="GO:0008569">
    <property type="term" value="F:minus-end-directed microtubule motor activity"/>
    <property type="evidence" value="ECO:0007669"/>
    <property type="project" value="UniProtKB-ARBA"/>
</dbReference>
<dbReference type="InterPro" id="IPR003593">
    <property type="entry name" value="AAA+_ATPase"/>
</dbReference>
<dbReference type="Proteomes" id="UP000186303">
    <property type="component" value="Chromosome 1"/>
</dbReference>
<keyword evidence="11" id="KW-0243">Dynein</keyword>
<evidence type="ECO:0000256" key="17">
    <source>
        <dbReference type="ARBA" id="ARBA00033439"/>
    </source>
</evidence>
<evidence type="ECO:0000256" key="6">
    <source>
        <dbReference type="ARBA" id="ARBA00022490"/>
    </source>
</evidence>
<evidence type="ECO:0000256" key="7">
    <source>
        <dbReference type="ARBA" id="ARBA00022701"/>
    </source>
</evidence>
<evidence type="ECO:0000259" key="19">
    <source>
        <dbReference type="SMART" id="SM00382"/>
    </source>
</evidence>
<evidence type="ECO:0000256" key="3">
    <source>
        <dbReference type="ARBA" id="ARBA00008887"/>
    </source>
</evidence>
<evidence type="ECO:0000256" key="13">
    <source>
        <dbReference type="ARBA" id="ARBA00023069"/>
    </source>
</evidence>
<evidence type="ECO:0000256" key="1">
    <source>
        <dbReference type="ARBA" id="ARBA00004138"/>
    </source>
</evidence>
<keyword evidence="21" id="KW-1185">Reference proteome</keyword>
<dbReference type="Gene3D" id="1.20.140.100">
    <property type="entry name" value="Dynein heavy chain, N-terminal domain 2"/>
    <property type="match status" value="1"/>
</dbReference>
<dbReference type="PANTHER" id="PTHR46532:SF4">
    <property type="entry name" value="AAA+ ATPASE DOMAIN-CONTAINING PROTEIN"/>
    <property type="match status" value="1"/>
</dbReference>
<evidence type="ECO:0000256" key="9">
    <source>
        <dbReference type="ARBA" id="ARBA00022741"/>
    </source>
</evidence>